<dbReference type="EMBL" id="BK014842">
    <property type="protein sequence ID" value="DAD78344.1"/>
    <property type="molecule type" value="Genomic_DNA"/>
</dbReference>
<feature type="transmembrane region" description="Helical" evidence="1">
    <location>
        <begin position="60"/>
        <end position="80"/>
    </location>
</feature>
<evidence type="ECO:0000313" key="2">
    <source>
        <dbReference type="EMBL" id="DAD78344.1"/>
    </source>
</evidence>
<reference evidence="2" key="1">
    <citation type="journal article" date="2021" name="Proc. Natl. Acad. Sci. U.S.A.">
        <title>A Catalog of Tens of Thousands of Viruses from Human Metagenomes Reveals Hidden Associations with Chronic Diseases.</title>
        <authorList>
            <person name="Tisza M.J."/>
            <person name="Buck C.B."/>
        </authorList>
    </citation>
    <scope>NUCLEOTIDE SEQUENCE</scope>
    <source>
        <strain evidence="2">CtPAi1</strain>
    </source>
</reference>
<evidence type="ECO:0000256" key="1">
    <source>
        <dbReference type="SAM" id="Phobius"/>
    </source>
</evidence>
<accession>A0A8S5M846</accession>
<keyword evidence="1" id="KW-0812">Transmembrane</keyword>
<organism evidence="2">
    <name type="scientific">Siphoviridae sp. ctPAi1</name>
    <dbReference type="NCBI Taxonomy" id="2826320"/>
    <lineage>
        <taxon>Viruses</taxon>
        <taxon>Duplodnaviria</taxon>
        <taxon>Heunggongvirae</taxon>
        <taxon>Uroviricota</taxon>
        <taxon>Caudoviricetes</taxon>
    </lineage>
</organism>
<sequence>MRLLRYRELNPYEIRDLLDEYIGLTDYQKEKLVDTGWLPFHIIKYESPEPVRPIWRLTILLYWIFVLFMALLAIPLKWLLTGNRYFSDRHWTYKVYVFWTKKLGLA</sequence>
<keyword evidence="1" id="KW-1133">Transmembrane helix</keyword>
<name>A0A8S5M846_9CAUD</name>
<keyword evidence="1" id="KW-0472">Membrane</keyword>
<protein>
    <submittedName>
        <fullName evidence="2">Uncharacterized protein</fullName>
    </submittedName>
</protein>
<proteinExistence type="predicted"/>